<dbReference type="InterPro" id="IPR005135">
    <property type="entry name" value="Endo/exonuclease/phosphatase"/>
</dbReference>
<dbReference type="EMBL" id="KB201929">
    <property type="protein sequence ID" value="ESO93417.1"/>
    <property type="molecule type" value="Genomic_DNA"/>
</dbReference>
<dbReference type="GeneID" id="20251095"/>
<dbReference type="HOGENOM" id="CLU_479211_0_0_1"/>
<dbReference type="KEGG" id="lgi:LOTGIDRAFT_239553"/>
<dbReference type="PANTHER" id="PTHR33776">
    <property type="entry name" value="ENDO/EXONUCLEASE/PHOSPHATASE DOMAIN-CONTAINING PROTEIN"/>
    <property type="match status" value="1"/>
</dbReference>
<reference evidence="2 3" key="1">
    <citation type="journal article" date="2013" name="Nature">
        <title>Insights into bilaterian evolution from three spiralian genomes.</title>
        <authorList>
            <person name="Simakov O."/>
            <person name="Marletaz F."/>
            <person name="Cho S.J."/>
            <person name="Edsinger-Gonzales E."/>
            <person name="Havlak P."/>
            <person name="Hellsten U."/>
            <person name="Kuo D.H."/>
            <person name="Larsson T."/>
            <person name="Lv J."/>
            <person name="Arendt D."/>
            <person name="Savage R."/>
            <person name="Osoegawa K."/>
            <person name="de Jong P."/>
            <person name="Grimwood J."/>
            <person name="Chapman J.A."/>
            <person name="Shapiro H."/>
            <person name="Aerts A."/>
            <person name="Otillar R.P."/>
            <person name="Terry A.Y."/>
            <person name="Boore J.L."/>
            <person name="Grigoriev I.V."/>
            <person name="Lindberg D.R."/>
            <person name="Seaver E.C."/>
            <person name="Weisblat D.A."/>
            <person name="Putnam N.H."/>
            <person name="Rokhsar D.S."/>
        </authorList>
    </citation>
    <scope>NUCLEOTIDE SEQUENCE [LARGE SCALE GENOMIC DNA]</scope>
</reference>
<dbReference type="Pfam" id="PF03372">
    <property type="entry name" value="Exo_endo_phos"/>
    <property type="match status" value="1"/>
</dbReference>
<sequence>MRLLGTWGTEFEILAACDLLQTDIYIFTNNKWVKYPVLQINNSYTPEAIYLHHRDENHYEVVDNVERSEPTIVIDDNVDTQLSGKRKHLKKKRGNRWRSIKKRTNYFQNYNLVKKELNSGQKVGLNFKLAFRTKKEINSLNKRRRKRYQISYIKAHLKRKYTNQLRSILHTQYETILKPKLEDKYQNVLKPKLEDKYQNVLKPKLKVKYQKILKPKLKNKYQKVLKPKLKVKYEKVLKWELKCKYIDEIKLKLKQRYMNELRIKILTKYRNMYRTNLQYRNKQKQKSSNKYHHNTNYRVKVNKLRNKRRIAKRKEMSSIDRVINKFKIDSSDETWLKNVRNPAKVRLDNFIFYNQARQDSYDESANFKNLKEKDHGGVGIYYRKNKACNVIRLGQLNIEHVACNILDKNISVIVIYRPPRYRLELFMPQLKRLLTELQESGYHYIVMGDFNQNLLVEHSSIKDCFEEFRFKQCVTESTTEGNSILDHVYLTSSINLKRVKITIVPTYYSYHEAVNIQLLNSSDMIIFYGKKMGREDHLPLLGGGWYRWGFGCYICFCRLILFDQLLQLD</sequence>
<dbReference type="InterPro" id="IPR036691">
    <property type="entry name" value="Endo/exonu/phosph_ase_sf"/>
</dbReference>
<dbReference type="CTD" id="20251095"/>
<dbReference type="GO" id="GO:0003824">
    <property type="term" value="F:catalytic activity"/>
    <property type="evidence" value="ECO:0007669"/>
    <property type="project" value="InterPro"/>
</dbReference>
<dbReference type="RefSeq" id="XP_009055892.1">
    <property type="nucleotide sequence ID" value="XM_009057644.1"/>
</dbReference>
<dbReference type="AlphaFoldDB" id="V4A9K4"/>
<proteinExistence type="predicted"/>
<dbReference type="Gene3D" id="3.90.70.80">
    <property type="match status" value="1"/>
</dbReference>
<dbReference type="PANTHER" id="PTHR33776:SF3">
    <property type="entry name" value="PHD-TYPE DOMAIN-CONTAINING PROTEIN"/>
    <property type="match status" value="1"/>
</dbReference>
<dbReference type="SUPFAM" id="SSF56219">
    <property type="entry name" value="DNase I-like"/>
    <property type="match status" value="1"/>
</dbReference>
<dbReference type="Proteomes" id="UP000030746">
    <property type="component" value="Unassembled WGS sequence"/>
</dbReference>
<dbReference type="OrthoDB" id="6129494at2759"/>
<gene>
    <name evidence="2" type="ORF">LOTGIDRAFT_239553</name>
</gene>
<feature type="domain" description="Endonuclease/exonuclease/phosphatase" evidence="1">
    <location>
        <begin position="370"/>
        <end position="511"/>
    </location>
</feature>
<keyword evidence="3" id="KW-1185">Reference proteome</keyword>
<accession>V4A9K4</accession>
<protein>
    <recommendedName>
        <fullName evidence="1">Endonuclease/exonuclease/phosphatase domain-containing protein</fullName>
    </recommendedName>
</protein>
<evidence type="ECO:0000313" key="3">
    <source>
        <dbReference type="Proteomes" id="UP000030746"/>
    </source>
</evidence>
<evidence type="ECO:0000259" key="1">
    <source>
        <dbReference type="Pfam" id="PF03372"/>
    </source>
</evidence>
<dbReference type="STRING" id="225164.V4A9K4"/>
<evidence type="ECO:0000313" key="2">
    <source>
        <dbReference type="EMBL" id="ESO93417.1"/>
    </source>
</evidence>
<name>V4A9K4_LOTGI</name>
<organism evidence="2 3">
    <name type="scientific">Lottia gigantea</name>
    <name type="common">Giant owl limpet</name>
    <dbReference type="NCBI Taxonomy" id="225164"/>
    <lineage>
        <taxon>Eukaryota</taxon>
        <taxon>Metazoa</taxon>
        <taxon>Spiralia</taxon>
        <taxon>Lophotrochozoa</taxon>
        <taxon>Mollusca</taxon>
        <taxon>Gastropoda</taxon>
        <taxon>Patellogastropoda</taxon>
        <taxon>Lottioidea</taxon>
        <taxon>Lottiidae</taxon>
        <taxon>Lottia</taxon>
    </lineage>
</organism>
<dbReference type="Gene3D" id="3.60.10.10">
    <property type="entry name" value="Endonuclease/exonuclease/phosphatase"/>
    <property type="match status" value="1"/>
</dbReference>